<evidence type="ECO:0000256" key="3">
    <source>
        <dbReference type="ARBA" id="ARBA00012718"/>
    </source>
</evidence>
<keyword evidence="11" id="KW-1185">Reference proteome</keyword>
<reference evidence="10" key="1">
    <citation type="submission" date="2019-07" db="EMBL/GenBank/DDBJ databases">
        <authorList>
            <person name="Palmer J.M."/>
        </authorList>
    </citation>
    <scope>NUCLEOTIDE SEQUENCE</scope>
    <source>
        <strain evidence="10">PC9</strain>
    </source>
</reference>
<organism evidence="10 11">
    <name type="scientific">Pleurotus ostreatus</name>
    <name type="common">Oyster mushroom</name>
    <name type="synonym">White-rot fungus</name>
    <dbReference type="NCBI Taxonomy" id="5322"/>
    <lineage>
        <taxon>Eukaryota</taxon>
        <taxon>Fungi</taxon>
        <taxon>Dikarya</taxon>
        <taxon>Basidiomycota</taxon>
        <taxon>Agaricomycotina</taxon>
        <taxon>Agaricomycetes</taxon>
        <taxon>Agaricomycetidae</taxon>
        <taxon>Agaricales</taxon>
        <taxon>Pleurotineae</taxon>
        <taxon>Pleurotaceae</taxon>
        <taxon>Pleurotus</taxon>
    </lineage>
</organism>
<keyword evidence="5 8" id="KW-0378">Hydrolase</keyword>
<evidence type="ECO:0000259" key="9">
    <source>
        <dbReference type="Pfam" id="PF09764"/>
    </source>
</evidence>
<dbReference type="EC" id="3.5.1.122" evidence="3 8"/>
<dbReference type="Proteomes" id="UP000623687">
    <property type="component" value="Unassembled WGS sequence"/>
</dbReference>
<feature type="domain" description="Protein N-terminal glutamine amidohydrolase alpha beta roll" evidence="9">
    <location>
        <begin position="18"/>
        <end position="232"/>
    </location>
</feature>
<evidence type="ECO:0000256" key="1">
    <source>
        <dbReference type="ARBA" id="ARBA00008985"/>
    </source>
</evidence>
<evidence type="ECO:0000313" key="10">
    <source>
        <dbReference type="EMBL" id="KAF7440370.1"/>
    </source>
</evidence>
<dbReference type="InterPro" id="IPR023128">
    <property type="entry name" value="Prot_N_Gln_amidohydro_ab_roll"/>
</dbReference>
<dbReference type="EMBL" id="JACETU010000001">
    <property type="protein sequence ID" value="KAF7440370.1"/>
    <property type="molecule type" value="Genomic_DNA"/>
</dbReference>
<proteinExistence type="inferred from homology"/>
<gene>
    <name evidence="10" type="ORF">PC9H_000714</name>
</gene>
<comment type="catalytic activity">
    <reaction evidence="7 8">
        <text>N-terminal L-glutaminyl-[protein] + H2O = N-terminal L-glutamyl-[protein] + NH4(+)</text>
        <dbReference type="Rhea" id="RHEA:50680"/>
        <dbReference type="Rhea" id="RHEA-COMP:12668"/>
        <dbReference type="Rhea" id="RHEA-COMP:12777"/>
        <dbReference type="ChEBI" id="CHEBI:15377"/>
        <dbReference type="ChEBI" id="CHEBI:28938"/>
        <dbReference type="ChEBI" id="CHEBI:64721"/>
        <dbReference type="ChEBI" id="CHEBI:64722"/>
        <dbReference type="EC" id="3.5.1.122"/>
    </reaction>
</comment>
<sequence>MAGCCACPPPLPAEFKSTAFWCEENVYLLIQRFLLSHQISASCDIFAIIISNVDKSVALWNQKLAQQDLYPVVWDYHVVMALRLRTAPSSEVQQSEGADDQGDTAGAICRCWVYDFDTRLGLPCPAEKYITQSFCPCPARFQSMFRVVPGQDYIDYFASDRSHMLSPSSSQLQIKGQRPEYSKPPPDYPCLVGKKAAEAGVTNNLMQSFVAMDAQGLGTMYGRVLTLQEMVHWISVVQ</sequence>
<evidence type="ECO:0000256" key="2">
    <source>
        <dbReference type="ARBA" id="ARBA00011245"/>
    </source>
</evidence>
<dbReference type="VEuPathDB" id="FungiDB:PC9H_000714"/>
<name>A0A8H7A928_PLEOS</name>
<evidence type="ECO:0000256" key="6">
    <source>
        <dbReference type="ARBA" id="ARBA00029677"/>
    </source>
</evidence>
<dbReference type="GO" id="GO:0005829">
    <property type="term" value="C:cytosol"/>
    <property type="evidence" value="ECO:0007669"/>
    <property type="project" value="TreeGrafter"/>
</dbReference>
<protein>
    <recommendedName>
        <fullName evidence="4 8">Protein N-terminal glutamine amidohydrolase</fullName>
        <ecNumber evidence="3 8">3.5.1.122</ecNumber>
    </recommendedName>
    <alternativeName>
        <fullName evidence="6 8">Protein NH2-terminal glutamine deamidase</fullName>
    </alternativeName>
</protein>
<dbReference type="InterPro" id="IPR039733">
    <property type="entry name" value="NTAQ1"/>
</dbReference>
<evidence type="ECO:0000256" key="5">
    <source>
        <dbReference type="ARBA" id="ARBA00022801"/>
    </source>
</evidence>
<comment type="subunit">
    <text evidence="2 8">Monomer.</text>
</comment>
<evidence type="ECO:0000256" key="8">
    <source>
        <dbReference type="RuleBase" id="RU367082"/>
    </source>
</evidence>
<dbReference type="PANTHER" id="PTHR13035:SF0">
    <property type="entry name" value="PROTEIN N-TERMINAL GLUTAMINE AMIDOHYDROLASE"/>
    <property type="match status" value="1"/>
</dbReference>
<evidence type="ECO:0000313" key="11">
    <source>
        <dbReference type="Proteomes" id="UP000623687"/>
    </source>
</evidence>
<dbReference type="GO" id="GO:0070773">
    <property type="term" value="F:protein-N-terminal glutamine amidohydrolase activity"/>
    <property type="evidence" value="ECO:0007669"/>
    <property type="project" value="UniProtKB-UniRule"/>
</dbReference>
<accession>A0A8H7A928</accession>
<dbReference type="AlphaFoldDB" id="A0A8H7A928"/>
<dbReference type="RefSeq" id="XP_036636214.1">
    <property type="nucleotide sequence ID" value="XM_036770369.1"/>
</dbReference>
<dbReference type="GO" id="GO:0008418">
    <property type="term" value="F:protein-N-terminal asparagine amidohydrolase activity"/>
    <property type="evidence" value="ECO:0007669"/>
    <property type="project" value="UniProtKB-UniRule"/>
</dbReference>
<dbReference type="InterPro" id="IPR037132">
    <property type="entry name" value="N_Gln_amidohydro_ab_roll_sf"/>
</dbReference>
<dbReference type="Gene3D" id="3.10.620.10">
    <property type="entry name" value="Protein N-terminal glutamine amidohydrolase, alpha beta roll"/>
    <property type="match status" value="1"/>
</dbReference>
<comment type="function">
    <text evidence="8">Mediates the side-chain deamidation of N-terminal glutamine residues to glutamate, an important step in N-end rule pathway of protein degradation. Conversion of the resulting N-terminal glutamine to glutamate renders the protein susceptible to arginylation, polyubiquitination and degradation as specified by the N-end rule. Does not act on substrates with internal or C-terminal glutamine and does not act on non-glutamine residues in any position.</text>
</comment>
<dbReference type="GO" id="GO:0005634">
    <property type="term" value="C:nucleus"/>
    <property type="evidence" value="ECO:0007669"/>
    <property type="project" value="TreeGrafter"/>
</dbReference>
<dbReference type="OrthoDB" id="191192at2759"/>
<dbReference type="GeneID" id="59370555"/>
<dbReference type="PANTHER" id="PTHR13035">
    <property type="entry name" value="PROTEIN N-TERMINAL GLUTAMINE AMIDOHYDROLASE"/>
    <property type="match status" value="1"/>
</dbReference>
<comment type="caution">
    <text evidence="10">The sequence shown here is derived from an EMBL/GenBank/DDBJ whole genome shotgun (WGS) entry which is preliminary data.</text>
</comment>
<comment type="similarity">
    <text evidence="1 8">Belongs to the NTAQ1 family.</text>
</comment>
<evidence type="ECO:0000256" key="4">
    <source>
        <dbReference type="ARBA" id="ARBA00021247"/>
    </source>
</evidence>
<evidence type="ECO:0000256" key="7">
    <source>
        <dbReference type="ARBA" id="ARBA00048768"/>
    </source>
</evidence>
<dbReference type="Pfam" id="PF09764">
    <property type="entry name" value="Nt_Gln_amidase"/>
    <property type="match status" value="1"/>
</dbReference>